<name>A0ACB8C7T3_DERSI</name>
<sequence>MRAPTLSFVYTQLEVAGSTLGSSLMIGARTASYTRKKVNRGLLLLWYCASPSPFFFYTALCCLVREDTCVVHVRVHTAASRRTLTDVVFCCCLDPADYDYHHAMAQHAAVVSAAGGGQLHPAMAQLPMLPTGLNLSMGSAANMAANMAAAAGLQMSQLTASANSTSSSASSGGGGGGGGGSAAALHHHHHHHHQHIQHQHGNAPAAHQQAAAALHHQHQHHHHVGYMGHMGAGAGVVGPGGKLKHKKPKVNKDGVPAPKRATTAYITFTQWYREEMKKSGRQIPRIGDFGKECAGKWNTMSDEDKQPFLSAAARDRERYKREMAVYKPARDVNKPKRPGTAFMLFMGDFRKEMAGKEPEGGVAALAKLGGERWRGMSEEDKRPYVERQNEEKIKYEQNMEDYRRKSHSNPPSGGSTPSPGGGGATTHSEHTDESQQGAAPPTSSAGGSATASERGGSNAGGLPSLASPLSLAHPLASLGYQHSLASFGITSGGFGGSAHAAHVAASTAASAYLPGNAATYSQAHLPGPYSWT</sequence>
<dbReference type="Proteomes" id="UP000821865">
    <property type="component" value="Chromosome 8"/>
</dbReference>
<protein>
    <submittedName>
        <fullName evidence="1">Uncharacterized protein</fullName>
    </submittedName>
</protein>
<organism evidence="1 2">
    <name type="scientific">Dermacentor silvarum</name>
    <name type="common">Tick</name>
    <dbReference type="NCBI Taxonomy" id="543639"/>
    <lineage>
        <taxon>Eukaryota</taxon>
        <taxon>Metazoa</taxon>
        <taxon>Ecdysozoa</taxon>
        <taxon>Arthropoda</taxon>
        <taxon>Chelicerata</taxon>
        <taxon>Arachnida</taxon>
        <taxon>Acari</taxon>
        <taxon>Parasitiformes</taxon>
        <taxon>Ixodida</taxon>
        <taxon>Ixodoidea</taxon>
        <taxon>Ixodidae</taxon>
        <taxon>Rhipicephalinae</taxon>
        <taxon>Dermacentor</taxon>
    </lineage>
</organism>
<evidence type="ECO:0000313" key="1">
    <source>
        <dbReference type="EMBL" id="KAH7936944.1"/>
    </source>
</evidence>
<reference evidence="1" key="1">
    <citation type="submission" date="2020-05" db="EMBL/GenBank/DDBJ databases">
        <title>Large-scale comparative analyses of tick genomes elucidate their genetic diversity and vector capacities.</title>
        <authorList>
            <person name="Jia N."/>
            <person name="Wang J."/>
            <person name="Shi W."/>
            <person name="Du L."/>
            <person name="Sun Y."/>
            <person name="Zhan W."/>
            <person name="Jiang J."/>
            <person name="Wang Q."/>
            <person name="Zhang B."/>
            <person name="Ji P."/>
            <person name="Sakyi L.B."/>
            <person name="Cui X."/>
            <person name="Yuan T."/>
            <person name="Jiang B."/>
            <person name="Yang W."/>
            <person name="Lam T.T.-Y."/>
            <person name="Chang Q."/>
            <person name="Ding S."/>
            <person name="Wang X."/>
            <person name="Zhu J."/>
            <person name="Ruan X."/>
            <person name="Zhao L."/>
            <person name="Wei J."/>
            <person name="Que T."/>
            <person name="Du C."/>
            <person name="Cheng J."/>
            <person name="Dai P."/>
            <person name="Han X."/>
            <person name="Huang E."/>
            <person name="Gao Y."/>
            <person name="Liu J."/>
            <person name="Shao H."/>
            <person name="Ye R."/>
            <person name="Li L."/>
            <person name="Wei W."/>
            <person name="Wang X."/>
            <person name="Wang C."/>
            <person name="Yang T."/>
            <person name="Huo Q."/>
            <person name="Li W."/>
            <person name="Guo W."/>
            <person name="Chen H."/>
            <person name="Zhou L."/>
            <person name="Ni X."/>
            <person name="Tian J."/>
            <person name="Zhou Y."/>
            <person name="Sheng Y."/>
            <person name="Liu T."/>
            <person name="Pan Y."/>
            <person name="Xia L."/>
            <person name="Li J."/>
            <person name="Zhao F."/>
            <person name="Cao W."/>
        </authorList>
    </citation>
    <scope>NUCLEOTIDE SEQUENCE</scope>
    <source>
        <strain evidence="1">Dsil-2018</strain>
    </source>
</reference>
<keyword evidence="2" id="KW-1185">Reference proteome</keyword>
<proteinExistence type="predicted"/>
<dbReference type="EMBL" id="CM023477">
    <property type="protein sequence ID" value="KAH7936944.1"/>
    <property type="molecule type" value="Genomic_DNA"/>
</dbReference>
<comment type="caution">
    <text evidence="1">The sequence shown here is derived from an EMBL/GenBank/DDBJ whole genome shotgun (WGS) entry which is preliminary data.</text>
</comment>
<accession>A0ACB8C7T3</accession>
<gene>
    <name evidence="1" type="ORF">HPB49_006504</name>
</gene>
<evidence type="ECO:0000313" key="2">
    <source>
        <dbReference type="Proteomes" id="UP000821865"/>
    </source>
</evidence>